<proteinExistence type="predicted"/>
<evidence type="ECO:0000313" key="1">
    <source>
        <dbReference type="EMBL" id="GBN16952.1"/>
    </source>
</evidence>
<name>A0A4Y2LQS5_ARAVE</name>
<comment type="caution">
    <text evidence="1">The sequence shown here is derived from an EMBL/GenBank/DDBJ whole genome shotgun (WGS) entry which is preliminary data.</text>
</comment>
<organism evidence="1 2">
    <name type="scientific">Araneus ventricosus</name>
    <name type="common">Orbweaver spider</name>
    <name type="synonym">Epeira ventricosa</name>
    <dbReference type="NCBI Taxonomy" id="182803"/>
    <lineage>
        <taxon>Eukaryota</taxon>
        <taxon>Metazoa</taxon>
        <taxon>Ecdysozoa</taxon>
        <taxon>Arthropoda</taxon>
        <taxon>Chelicerata</taxon>
        <taxon>Arachnida</taxon>
        <taxon>Araneae</taxon>
        <taxon>Araneomorphae</taxon>
        <taxon>Entelegynae</taxon>
        <taxon>Araneoidea</taxon>
        <taxon>Araneidae</taxon>
        <taxon>Araneus</taxon>
    </lineage>
</organism>
<evidence type="ECO:0000313" key="2">
    <source>
        <dbReference type="Proteomes" id="UP000499080"/>
    </source>
</evidence>
<accession>A0A4Y2LQS5</accession>
<protein>
    <submittedName>
        <fullName evidence="1">Uncharacterized protein</fullName>
    </submittedName>
</protein>
<sequence>MATENHLSSAERIKNRTLKKRNSFWYHTMDLALDCSFSFVTFANSPQLPFESGSTSRKLPLFGRRKRHALGSKQLKSEDPFPSGILSAEILTLVILASERKVTVKHHLSPT</sequence>
<reference evidence="1 2" key="1">
    <citation type="journal article" date="2019" name="Sci. Rep.">
        <title>Orb-weaving spider Araneus ventricosus genome elucidates the spidroin gene catalogue.</title>
        <authorList>
            <person name="Kono N."/>
            <person name="Nakamura H."/>
            <person name="Ohtoshi R."/>
            <person name="Moran D.A.P."/>
            <person name="Shinohara A."/>
            <person name="Yoshida Y."/>
            <person name="Fujiwara M."/>
            <person name="Mori M."/>
            <person name="Tomita M."/>
            <person name="Arakawa K."/>
        </authorList>
    </citation>
    <scope>NUCLEOTIDE SEQUENCE [LARGE SCALE GENOMIC DNA]</scope>
</reference>
<dbReference type="EMBL" id="BGPR01006204">
    <property type="protein sequence ID" value="GBN16952.1"/>
    <property type="molecule type" value="Genomic_DNA"/>
</dbReference>
<dbReference type="Proteomes" id="UP000499080">
    <property type="component" value="Unassembled WGS sequence"/>
</dbReference>
<dbReference type="AlphaFoldDB" id="A0A4Y2LQS5"/>
<keyword evidence="2" id="KW-1185">Reference proteome</keyword>
<gene>
    <name evidence="1" type="ORF">AVEN_253646_1</name>
</gene>